<sequence>MEGKEVSGKISLARAVLQGALLRQDAGAPQLSRDDIERFHSWLNETLRNGKLLNSSQFVKCVAWIRSRILPSRARTGAFGTYLVKTLTILEDAQRTQKALKSSSADPRLARRASSQEEDDRDATEAKLHLLHLLNAVFIASRGQPFLTPALDELTPTIISLLKLTAPTHGTHGLHTHRSLRSLLQSWEPLFSRPTMIKIRAPARTAYAEWLDWVKRTHPDLHKLLLTNTKVSGRVRLPALHGDPGDVWHRLPAACMIPLIQSRTPIPTAAMKPLPLDPTGIDPDLQNIVDEFIAESNTLFSGAAAASSTSLSAPVKLNGLGLETHLNPATGKREVKENYYGWSAQYCAEMKKRKANPLPPLKRRRADAPPPPLPLPLPTPTQSLPALPPPPPPPLAHAEYQPQPPQRPYSGAQQQQQQQQQQPFPPPPAFAVRPPTWVGDWPPPPPPPGLPIPPPPIPGLGAVPPPPPFQHMGGGAQGMPHPTPNLLVQTLRHYSYSARSGQVSTRDKLKGLAVMGYCCAAFTAPFAGAAEMSRRTGKDGTYAKM</sequence>
<dbReference type="Proteomes" id="UP001320706">
    <property type="component" value="Unassembled WGS sequence"/>
</dbReference>
<protein>
    <submittedName>
        <fullName evidence="1">Uncharacterized protein</fullName>
    </submittedName>
</protein>
<keyword evidence="2" id="KW-1185">Reference proteome</keyword>
<accession>A0ACC3S9C2</accession>
<gene>
    <name evidence="1" type="ORF">M8818_005278</name>
</gene>
<evidence type="ECO:0000313" key="2">
    <source>
        <dbReference type="Proteomes" id="UP001320706"/>
    </source>
</evidence>
<name>A0ACC3S9C2_9PEZI</name>
<evidence type="ECO:0000313" key="1">
    <source>
        <dbReference type="EMBL" id="KAK8203387.1"/>
    </source>
</evidence>
<comment type="caution">
    <text evidence="1">The sequence shown here is derived from an EMBL/GenBank/DDBJ whole genome shotgun (WGS) entry which is preliminary data.</text>
</comment>
<proteinExistence type="predicted"/>
<dbReference type="EMBL" id="JAMKPW020000030">
    <property type="protein sequence ID" value="KAK8203387.1"/>
    <property type="molecule type" value="Genomic_DNA"/>
</dbReference>
<organism evidence="1 2">
    <name type="scientific">Zalaria obscura</name>
    <dbReference type="NCBI Taxonomy" id="2024903"/>
    <lineage>
        <taxon>Eukaryota</taxon>
        <taxon>Fungi</taxon>
        <taxon>Dikarya</taxon>
        <taxon>Ascomycota</taxon>
        <taxon>Pezizomycotina</taxon>
        <taxon>Dothideomycetes</taxon>
        <taxon>Dothideomycetidae</taxon>
        <taxon>Dothideales</taxon>
        <taxon>Zalariaceae</taxon>
        <taxon>Zalaria</taxon>
    </lineage>
</organism>
<reference evidence="1" key="1">
    <citation type="submission" date="2024-02" db="EMBL/GenBank/DDBJ databases">
        <title>Metagenome Assembled Genome of Zalaria obscura JY119.</title>
        <authorList>
            <person name="Vighnesh L."/>
            <person name="Jagadeeshwari U."/>
            <person name="Venkata Ramana C."/>
            <person name="Sasikala C."/>
        </authorList>
    </citation>
    <scope>NUCLEOTIDE SEQUENCE</scope>
    <source>
        <strain evidence="1">JY119</strain>
    </source>
</reference>